<dbReference type="GO" id="GO:0016747">
    <property type="term" value="F:acyltransferase activity, transferring groups other than amino-acyl groups"/>
    <property type="evidence" value="ECO:0007669"/>
    <property type="project" value="InterPro"/>
</dbReference>
<name>A0A248TGX6_9BACI</name>
<dbReference type="PROSITE" id="PS51186">
    <property type="entry name" value="GNAT"/>
    <property type="match status" value="1"/>
</dbReference>
<evidence type="ECO:0000259" key="4">
    <source>
        <dbReference type="PROSITE" id="PS51186"/>
    </source>
</evidence>
<evidence type="ECO:0000313" key="5">
    <source>
        <dbReference type="EMBL" id="ASV67467.1"/>
    </source>
</evidence>
<gene>
    <name evidence="5" type="ORF">CKF48_09075</name>
</gene>
<evidence type="ECO:0000256" key="2">
    <source>
        <dbReference type="ARBA" id="ARBA00023315"/>
    </source>
</evidence>
<dbReference type="Pfam" id="PF13302">
    <property type="entry name" value="Acetyltransf_3"/>
    <property type="match status" value="1"/>
</dbReference>
<dbReference type="InterPro" id="IPR000182">
    <property type="entry name" value="GNAT_dom"/>
</dbReference>
<reference evidence="5 6" key="1">
    <citation type="submission" date="2017-08" db="EMBL/GenBank/DDBJ databases">
        <title>Complete Genome Sequence of Bacillus kochii Oregon-R-modENCODE STRAIN BDGP4, isolated from Drosophila melanogaster gut.</title>
        <authorList>
            <person name="Wan K.H."/>
            <person name="Yu C."/>
            <person name="Park S."/>
            <person name="Hammonds A.S."/>
            <person name="Booth B.W."/>
            <person name="Celniker S.E."/>
        </authorList>
    </citation>
    <scope>NUCLEOTIDE SEQUENCE [LARGE SCALE GENOMIC DNA]</scope>
    <source>
        <strain evidence="5 6">BDGP4</strain>
    </source>
</reference>
<dbReference type="InterPro" id="IPR016181">
    <property type="entry name" value="Acyl_CoA_acyltransferase"/>
</dbReference>
<evidence type="ECO:0000256" key="1">
    <source>
        <dbReference type="ARBA" id="ARBA00022679"/>
    </source>
</evidence>
<dbReference type="InterPro" id="IPR051531">
    <property type="entry name" value="N-acetyltransferase"/>
</dbReference>
<sequence>MGYFLSEEVQGQGIVAKSVQSVIDYLFEVMDLHRIESQCAINNVQSLSISKRLGFYQEGIKKDGQWYMVNYEDLVTYSLLKENWKN</sequence>
<evidence type="ECO:0000313" key="6">
    <source>
        <dbReference type="Proteomes" id="UP000215137"/>
    </source>
</evidence>
<accession>A0A248TGX6</accession>
<evidence type="ECO:0000256" key="3">
    <source>
        <dbReference type="ARBA" id="ARBA00038502"/>
    </source>
</evidence>
<dbReference type="AlphaFoldDB" id="A0A248TGX6"/>
<dbReference type="SUPFAM" id="SSF55729">
    <property type="entry name" value="Acyl-CoA N-acyltransferases (Nat)"/>
    <property type="match status" value="1"/>
</dbReference>
<dbReference type="Gene3D" id="3.40.630.30">
    <property type="match status" value="1"/>
</dbReference>
<dbReference type="Proteomes" id="UP000215137">
    <property type="component" value="Chromosome"/>
</dbReference>
<keyword evidence="2" id="KW-0012">Acyltransferase</keyword>
<keyword evidence="6" id="KW-1185">Reference proteome</keyword>
<keyword evidence="1" id="KW-0808">Transferase</keyword>
<proteinExistence type="inferred from homology"/>
<dbReference type="KEGG" id="bko:CKF48_09075"/>
<dbReference type="PANTHER" id="PTHR43792:SF8">
    <property type="entry name" value="[RIBOSOMAL PROTEIN US5]-ALANINE N-ACETYLTRANSFERASE"/>
    <property type="match status" value="1"/>
</dbReference>
<comment type="similarity">
    <text evidence="3">Belongs to the acetyltransferase family. RimJ subfamily.</text>
</comment>
<dbReference type="PANTHER" id="PTHR43792">
    <property type="entry name" value="GNAT FAMILY, PUTATIVE (AFU_ORTHOLOGUE AFUA_3G00765)-RELATED-RELATED"/>
    <property type="match status" value="1"/>
</dbReference>
<dbReference type="EMBL" id="CP022983">
    <property type="protein sequence ID" value="ASV67467.1"/>
    <property type="molecule type" value="Genomic_DNA"/>
</dbReference>
<protein>
    <recommendedName>
        <fullName evidence="4">N-acetyltransferase domain-containing protein</fullName>
    </recommendedName>
</protein>
<organism evidence="5 6">
    <name type="scientific">Cytobacillus kochii</name>
    <dbReference type="NCBI Taxonomy" id="859143"/>
    <lineage>
        <taxon>Bacteria</taxon>
        <taxon>Bacillati</taxon>
        <taxon>Bacillota</taxon>
        <taxon>Bacilli</taxon>
        <taxon>Bacillales</taxon>
        <taxon>Bacillaceae</taxon>
        <taxon>Cytobacillus</taxon>
    </lineage>
</organism>
<feature type="domain" description="N-acetyltransferase" evidence="4">
    <location>
        <begin position="1"/>
        <end position="78"/>
    </location>
</feature>